<dbReference type="GO" id="GO:0009707">
    <property type="term" value="C:chloroplast outer membrane"/>
    <property type="evidence" value="ECO:0007669"/>
    <property type="project" value="TreeGrafter"/>
</dbReference>
<reference evidence="8 9" key="1">
    <citation type="submission" date="2024-01" db="EMBL/GenBank/DDBJ databases">
        <title>Genome assemblies of Stephania.</title>
        <authorList>
            <person name="Yang L."/>
        </authorList>
    </citation>
    <scope>NUCLEOTIDE SEQUENCE [LARGE SCALE GENOMIC DNA]</scope>
    <source>
        <strain evidence="8">YNDBR</strain>
        <tissue evidence="8">Leaf</tissue>
    </source>
</reference>
<dbReference type="PANTHER" id="PTHR46132">
    <property type="entry name" value="DIGALACTOSYLDIACYLGLYCEROL SYNTHASE 2, CHLOROPLASTIC"/>
    <property type="match status" value="1"/>
</dbReference>
<evidence type="ECO:0000256" key="7">
    <source>
        <dbReference type="ARBA" id="ARBA00023136"/>
    </source>
</evidence>
<evidence type="ECO:0000313" key="8">
    <source>
        <dbReference type="EMBL" id="KAK9143055.1"/>
    </source>
</evidence>
<evidence type="ECO:0000313" key="9">
    <source>
        <dbReference type="Proteomes" id="UP001420932"/>
    </source>
</evidence>
<comment type="similarity">
    <text evidence="3">Belongs to the glycosyltransferase group 1 family. Glycosyltransferase 4 subfamily.</text>
</comment>
<accession>A0AAP0K1P8</accession>
<dbReference type="GO" id="GO:0019375">
    <property type="term" value="P:galactolipid biosynthetic process"/>
    <property type="evidence" value="ECO:0007669"/>
    <property type="project" value="TreeGrafter"/>
</dbReference>
<gene>
    <name evidence="8" type="ORF">Syun_012455</name>
</gene>
<keyword evidence="4" id="KW-0150">Chloroplast</keyword>
<organism evidence="8 9">
    <name type="scientific">Stephania yunnanensis</name>
    <dbReference type="NCBI Taxonomy" id="152371"/>
    <lineage>
        <taxon>Eukaryota</taxon>
        <taxon>Viridiplantae</taxon>
        <taxon>Streptophyta</taxon>
        <taxon>Embryophyta</taxon>
        <taxon>Tracheophyta</taxon>
        <taxon>Spermatophyta</taxon>
        <taxon>Magnoliopsida</taxon>
        <taxon>Ranunculales</taxon>
        <taxon>Menispermaceae</taxon>
        <taxon>Menispermoideae</taxon>
        <taxon>Cissampelideae</taxon>
        <taxon>Stephania</taxon>
    </lineage>
</organism>
<evidence type="ECO:0000256" key="4">
    <source>
        <dbReference type="ARBA" id="ARBA00022528"/>
    </source>
</evidence>
<comment type="subcellular location">
    <subcellularLocation>
        <location evidence="2">Membrane</location>
    </subcellularLocation>
    <subcellularLocation>
        <location evidence="1">Plastid</location>
        <location evidence="1">Chloroplast</location>
    </subcellularLocation>
</comment>
<keyword evidence="5" id="KW-0934">Plastid</keyword>
<comment type="caution">
    <text evidence="8">The sequence shown here is derived from an EMBL/GenBank/DDBJ whole genome shotgun (WGS) entry which is preliminary data.</text>
</comment>
<dbReference type="GO" id="GO:0046481">
    <property type="term" value="F:digalactosyldiacylglycerol synthase activity"/>
    <property type="evidence" value="ECO:0007669"/>
    <property type="project" value="InterPro"/>
</dbReference>
<evidence type="ECO:0000256" key="2">
    <source>
        <dbReference type="ARBA" id="ARBA00004370"/>
    </source>
</evidence>
<dbReference type="EMBL" id="JBBNAF010000005">
    <property type="protein sequence ID" value="KAK9143055.1"/>
    <property type="molecule type" value="Genomic_DNA"/>
</dbReference>
<dbReference type="Proteomes" id="UP001420932">
    <property type="component" value="Unassembled WGS sequence"/>
</dbReference>
<protein>
    <submittedName>
        <fullName evidence="8">Uncharacterized protein</fullName>
    </submittedName>
</protein>
<dbReference type="PANTHER" id="PTHR46132:SF6">
    <property type="entry name" value="DIGALACTOSYLDIACYLGLYCEROL SYNTHASE 1, CHLOROPLASTIC"/>
    <property type="match status" value="1"/>
</dbReference>
<proteinExistence type="inferred from homology"/>
<name>A0AAP0K1P8_9MAGN</name>
<keyword evidence="6" id="KW-0808">Transferase</keyword>
<evidence type="ECO:0000256" key="6">
    <source>
        <dbReference type="ARBA" id="ARBA00022679"/>
    </source>
</evidence>
<keyword evidence="9" id="KW-1185">Reference proteome</keyword>
<evidence type="ECO:0000256" key="3">
    <source>
        <dbReference type="ARBA" id="ARBA00009481"/>
    </source>
</evidence>
<evidence type="ECO:0000256" key="5">
    <source>
        <dbReference type="ARBA" id="ARBA00022640"/>
    </source>
</evidence>
<sequence>MALQIDQELVYPNNLTFSTPEEQESYIRKWLEERLDFKADKSIYNGPVIGGRGRRGVAVADLDRFEDGGRDATMKKTNLMKKMKKKKSKTMRCGRRCDAFFCA</sequence>
<dbReference type="AlphaFoldDB" id="A0AAP0K1P8"/>
<dbReference type="InterPro" id="IPR044525">
    <property type="entry name" value="DGDG1/2"/>
</dbReference>
<evidence type="ECO:0000256" key="1">
    <source>
        <dbReference type="ARBA" id="ARBA00004229"/>
    </source>
</evidence>
<keyword evidence="7" id="KW-0472">Membrane</keyword>